<feature type="signal peptide" evidence="6">
    <location>
        <begin position="1"/>
        <end position="19"/>
    </location>
</feature>
<dbReference type="CDD" id="cd02966">
    <property type="entry name" value="TlpA_like_family"/>
    <property type="match status" value="1"/>
</dbReference>
<dbReference type="Gene3D" id="1.25.40.10">
    <property type="entry name" value="Tetratricopeptide repeat domain"/>
    <property type="match status" value="1"/>
</dbReference>
<feature type="domain" description="Thioredoxin" evidence="7">
    <location>
        <begin position="225"/>
        <end position="383"/>
    </location>
</feature>
<gene>
    <name evidence="8" type="ORF">TTHT_0659</name>
</gene>
<dbReference type="GO" id="GO:0017004">
    <property type="term" value="P:cytochrome complex assembly"/>
    <property type="evidence" value="ECO:0007669"/>
    <property type="project" value="UniProtKB-KW"/>
</dbReference>
<keyword evidence="6" id="KW-0732">Signal</keyword>
<proteinExistence type="predicted"/>
<dbReference type="PROSITE" id="PS51352">
    <property type="entry name" value="THIOREDOXIN_2"/>
    <property type="match status" value="1"/>
</dbReference>
<evidence type="ECO:0000313" key="8">
    <source>
        <dbReference type="EMBL" id="BBB32234.1"/>
    </source>
</evidence>
<keyword evidence="5" id="KW-0175">Coiled coil</keyword>
<dbReference type="PANTHER" id="PTHR42852">
    <property type="entry name" value="THIOL:DISULFIDE INTERCHANGE PROTEIN DSBE"/>
    <property type="match status" value="1"/>
</dbReference>
<organism evidence="8 9">
    <name type="scientific">Thermotomaculum hydrothermale</name>
    <dbReference type="NCBI Taxonomy" id="981385"/>
    <lineage>
        <taxon>Bacteria</taxon>
        <taxon>Pseudomonadati</taxon>
        <taxon>Acidobacteriota</taxon>
        <taxon>Holophagae</taxon>
        <taxon>Thermotomaculales</taxon>
        <taxon>Thermotomaculaceae</taxon>
        <taxon>Thermotomaculum</taxon>
    </lineage>
</organism>
<keyword evidence="9" id="KW-1185">Reference proteome</keyword>
<evidence type="ECO:0000256" key="6">
    <source>
        <dbReference type="SAM" id="SignalP"/>
    </source>
</evidence>
<dbReference type="GO" id="GO:0030313">
    <property type="term" value="C:cell envelope"/>
    <property type="evidence" value="ECO:0007669"/>
    <property type="project" value="UniProtKB-SubCell"/>
</dbReference>
<dbReference type="AlphaFoldDB" id="A0A7R6SXZ4"/>
<dbReference type="Proteomes" id="UP000595564">
    <property type="component" value="Chromosome"/>
</dbReference>
<dbReference type="InterPro" id="IPR019734">
    <property type="entry name" value="TPR_rpt"/>
</dbReference>
<evidence type="ECO:0000256" key="1">
    <source>
        <dbReference type="ARBA" id="ARBA00004196"/>
    </source>
</evidence>
<evidence type="ECO:0000256" key="2">
    <source>
        <dbReference type="ARBA" id="ARBA00022748"/>
    </source>
</evidence>
<dbReference type="SUPFAM" id="SSF52833">
    <property type="entry name" value="Thioredoxin-like"/>
    <property type="match status" value="1"/>
</dbReference>
<feature type="chain" id="PRO_5032902945" description="Thioredoxin domain-containing protein" evidence="6">
    <location>
        <begin position="20"/>
        <end position="383"/>
    </location>
</feature>
<comment type="subcellular location">
    <subcellularLocation>
        <location evidence="1">Cell envelope</location>
    </subcellularLocation>
</comment>
<dbReference type="Pfam" id="PF13181">
    <property type="entry name" value="TPR_8"/>
    <property type="match status" value="2"/>
</dbReference>
<keyword evidence="3" id="KW-1015">Disulfide bond</keyword>
<dbReference type="GO" id="GO:0006950">
    <property type="term" value="P:response to stress"/>
    <property type="evidence" value="ECO:0007669"/>
    <property type="project" value="UniProtKB-ARBA"/>
</dbReference>
<dbReference type="InterPro" id="IPR011990">
    <property type="entry name" value="TPR-like_helical_dom_sf"/>
</dbReference>
<keyword evidence="2" id="KW-0201">Cytochrome c-type biogenesis</keyword>
<dbReference type="SUPFAM" id="SSF48452">
    <property type="entry name" value="TPR-like"/>
    <property type="match status" value="1"/>
</dbReference>
<name>A0A7R6SXZ4_9BACT</name>
<feature type="coiled-coil region" evidence="5">
    <location>
        <begin position="22"/>
        <end position="62"/>
    </location>
</feature>
<protein>
    <recommendedName>
        <fullName evidence="7">Thioredoxin domain-containing protein</fullName>
    </recommendedName>
</protein>
<sequence>MRKYLVFIFMMLLTTLSFAGFKEDYNNLMQSLQQKQKTIKTREQYQKFLDEMKKQMNDLISKYDVNKMNDEEKLLAAQLYNSVNDGKKALATLKLIKKPAALDQDKLNLTKAVAYFELNDYSNASKYLDMVSKTSSDYARNAFNFGYMLLGKNKNKEAIAFLEKAVNAPKLDPMTAYYAYDSLSLAYQQVGNIDKAKETIKNALNSKVLPDQIKNRMKPRLTQLDTVGKQAPEITGVDTWINTKGVKLSDLKGKVVVLDFFAPWCPPCRAAMPHLEKLYAQLKDKGLVVISITSYYGTFSDGKQKIPNLKPEEELKYIKNFLKERNIEYPVAILKDKSIYKAYGVSGIPHFVVIDKEGKISKVFVGFSDGNDPLITYIKSLLK</sequence>
<dbReference type="PANTHER" id="PTHR42852:SF6">
    <property type="entry name" value="THIOL:DISULFIDE INTERCHANGE PROTEIN DSBE"/>
    <property type="match status" value="1"/>
</dbReference>
<dbReference type="InterPro" id="IPR013740">
    <property type="entry name" value="Redoxin"/>
</dbReference>
<accession>A0A7R6SXZ4</accession>
<dbReference type="Gene3D" id="3.40.30.10">
    <property type="entry name" value="Glutaredoxin"/>
    <property type="match status" value="1"/>
</dbReference>
<dbReference type="EMBL" id="AP017470">
    <property type="protein sequence ID" value="BBB32234.1"/>
    <property type="molecule type" value="Genomic_DNA"/>
</dbReference>
<evidence type="ECO:0000313" key="9">
    <source>
        <dbReference type="Proteomes" id="UP000595564"/>
    </source>
</evidence>
<dbReference type="RefSeq" id="WP_201328577.1">
    <property type="nucleotide sequence ID" value="NZ_AP017470.1"/>
</dbReference>
<evidence type="ECO:0000256" key="4">
    <source>
        <dbReference type="ARBA" id="ARBA00023284"/>
    </source>
</evidence>
<evidence type="ECO:0000256" key="5">
    <source>
        <dbReference type="SAM" id="Coils"/>
    </source>
</evidence>
<dbReference type="KEGG" id="thyd:TTHT_0659"/>
<evidence type="ECO:0000259" key="7">
    <source>
        <dbReference type="PROSITE" id="PS51352"/>
    </source>
</evidence>
<evidence type="ECO:0000256" key="3">
    <source>
        <dbReference type="ARBA" id="ARBA00023157"/>
    </source>
</evidence>
<dbReference type="InterPro" id="IPR050553">
    <property type="entry name" value="Thioredoxin_ResA/DsbE_sf"/>
</dbReference>
<dbReference type="GO" id="GO:0016491">
    <property type="term" value="F:oxidoreductase activity"/>
    <property type="evidence" value="ECO:0007669"/>
    <property type="project" value="InterPro"/>
</dbReference>
<dbReference type="InterPro" id="IPR013766">
    <property type="entry name" value="Thioredoxin_domain"/>
</dbReference>
<dbReference type="InterPro" id="IPR036249">
    <property type="entry name" value="Thioredoxin-like_sf"/>
</dbReference>
<dbReference type="Pfam" id="PF08534">
    <property type="entry name" value="Redoxin"/>
    <property type="match status" value="1"/>
</dbReference>
<reference evidence="8 9" key="1">
    <citation type="journal article" date="2012" name="Extremophiles">
        <title>Thermotomaculum hydrothermale gen. nov., sp. nov., a novel heterotrophic thermophile within the phylum Acidobacteria from a deep-sea hydrothermal vent chimney in the Southern Okinawa Trough.</title>
        <authorList>
            <person name="Izumi H."/>
            <person name="Nunoura T."/>
            <person name="Miyazaki M."/>
            <person name="Mino S."/>
            <person name="Toki T."/>
            <person name="Takai K."/>
            <person name="Sako Y."/>
            <person name="Sawabe T."/>
            <person name="Nakagawa S."/>
        </authorList>
    </citation>
    <scope>NUCLEOTIDE SEQUENCE [LARGE SCALE GENOMIC DNA]</scope>
    <source>
        <strain evidence="8 9">AC55</strain>
    </source>
</reference>
<keyword evidence="4" id="KW-0676">Redox-active center</keyword>